<organism evidence="2 3">
    <name type="scientific">Vandammella animalimorsus</name>
    <dbReference type="NCBI Taxonomy" id="2029117"/>
    <lineage>
        <taxon>Bacteria</taxon>
        <taxon>Pseudomonadati</taxon>
        <taxon>Pseudomonadota</taxon>
        <taxon>Betaproteobacteria</taxon>
        <taxon>Burkholderiales</taxon>
        <taxon>Comamonadaceae</taxon>
        <taxon>Vandammella</taxon>
    </lineage>
</organism>
<gene>
    <name evidence="2" type="ORF">CLI92_02855</name>
</gene>
<evidence type="ECO:0000313" key="3">
    <source>
        <dbReference type="Proteomes" id="UP000217780"/>
    </source>
</evidence>
<dbReference type="EMBL" id="NTBI01000002">
    <property type="protein sequence ID" value="PAX17790.1"/>
    <property type="molecule type" value="Genomic_DNA"/>
</dbReference>
<dbReference type="GO" id="GO:0009231">
    <property type="term" value="P:riboflavin biosynthetic process"/>
    <property type="evidence" value="ECO:0007669"/>
    <property type="project" value="InterPro"/>
</dbReference>
<protein>
    <submittedName>
        <fullName evidence="2">Deaminase</fullName>
    </submittedName>
</protein>
<reference evidence="2 3" key="1">
    <citation type="submission" date="2017-08" db="EMBL/GenBank/DDBJ databases">
        <title>WGS of Clinical strains of the CDC Group NO-1 linked to zoonotic infections in humans.</title>
        <authorList>
            <person name="Bernier A.-M."/>
            <person name="Bernard K."/>
        </authorList>
    </citation>
    <scope>NUCLEOTIDE SEQUENCE [LARGE SCALE GENOMIC DNA]</scope>
    <source>
        <strain evidence="2 3">NML91-0035</strain>
    </source>
</reference>
<dbReference type="PANTHER" id="PTHR38011:SF11">
    <property type="entry name" value="2,5-DIAMINO-6-RIBOSYLAMINO-4(3H)-PYRIMIDINONE 5'-PHOSPHATE REDUCTASE"/>
    <property type="match status" value="1"/>
</dbReference>
<name>A0A2A2T781_9BURK</name>
<dbReference type="RefSeq" id="WP_095541781.1">
    <property type="nucleotide sequence ID" value="NZ_NSJC01000003.1"/>
</dbReference>
<dbReference type="InterPro" id="IPR024072">
    <property type="entry name" value="DHFR-like_dom_sf"/>
</dbReference>
<dbReference type="AlphaFoldDB" id="A0A2A2T781"/>
<dbReference type="InterPro" id="IPR002734">
    <property type="entry name" value="RibDG_C"/>
</dbReference>
<dbReference type="Gene3D" id="3.40.430.10">
    <property type="entry name" value="Dihydrofolate Reductase, subunit A"/>
    <property type="match status" value="1"/>
</dbReference>
<evidence type="ECO:0000313" key="2">
    <source>
        <dbReference type="EMBL" id="PAX17790.1"/>
    </source>
</evidence>
<dbReference type="PANTHER" id="PTHR38011">
    <property type="entry name" value="DIHYDROFOLATE REDUCTASE FAMILY PROTEIN (AFU_ORTHOLOGUE AFUA_8G06820)"/>
    <property type="match status" value="1"/>
</dbReference>
<dbReference type="GeneID" id="93873459"/>
<dbReference type="Pfam" id="PF01872">
    <property type="entry name" value="RibD_C"/>
    <property type="match status" value="1"/>
</dbReference>
<dbReference type="Proteomes" id="UP000217780">
    <property type="component" value="Unassembled WGS sequence"/>
</dbReference>
<dbReference type="InterPro" id="IPR050765">
    <property type="entry name" value="Riboflavin_Biosynth_HTPR"/>
</dbReference>
<comment type="caution">
    <text evidence="2">The sequence shown here is derived from an EMBL/GenBank/DDBJ whole genome shotgun (WGS) entry which is preliminary data.</text>
</comment>
<proteinExistence type="predicted"/>
<evidence type="ECO:0000259" key="1">
    <source>
        <dbReference type="Pfam" id="PF01872"/>
    </source>
</evidence>
<feature type="domain" description="Bacterial bifunctional deaminase-reductase C-terminal" evidence="1">
    <location>
        <begin position="3"/>
        <end position="174"/>
    </location>
</feature>
<sequence>MRKLVYYVATSIDGYIADKNGDASVFPAKPETLTHLFSRYPETCPQHLRQPLGVTGSPRRFDTVIMGYRTHEPALRAGLTSAYPHLKQIIVTHRTLPDDPAVDVWSGDLAPRIAELKRQAGGDIWLCGGGNLASQLIEHIDELQIKLNPLILGAGTPLFAGSPLRSWRLQANEPIPGSVCLLTYDTNEE</sequence>
<accession>A0A2A2T781</accession>
<dbReference type="GO" id="GO:0008703">
    <property type="term" value="F:5-amino-6-(5-phosphoribosylamino)uracil reductase activity"/>
    <property type="evidence" value="ECO:0007669"/>
    <property type="project" value="InterPro"/>
</dbReference>
<dbReference type="SUPFAM" id="SSF53597">
    <property type="entry name" value="Dihydrofolate reductase-like"/>
    <property type="match status" value="1"/>
</dbReference>